<protein>
    <recommendedName>
        <fullName evidence="4">Gluconolactonase</fullName>
    </recommendedName>
</protein>
<evidence type="ECO:0000313" key="3">
    <source>
        <dbReference type="Proteomes" id="UP000445000"/>
    </source>
</evidence>
<keyword evidence="3" id="KW-1185">Reference proteome</keyword>
<comment type="caution">
    <text evidence="2">The sequence shown here is derived from an EMBL/GenBank/DDBJ whole genome shotgun (WGS) entry which is preliminary data.</text>
</comment>
<dbReference type="EMBL" id="BLJN01000006">
    <property type="protein sequence ID" value="GFE83650.1"/>
    <property type="molecule type" value="Genomic_DNA"/>
</dbReference>
<evidence type="ECO:0000256" key="1">
    <source>
        <dbReference type="SAM" id="MobiDB-lite"/>
    </source>
</evidence>
<sequence>MRNTATTFHAPVRDANTPTTKEDPLAAPSPYWGDEAIWDSKANAHNPMLDHKGRVWYTARIRAAANPSFCKKSSTHPSAKLFPTERASRHLAVYVPNTKQYTFVDTCFSTHHLQFAEDADHTLWTSGGGEVVGWLNTKKFDETGDAAASQGWAPLVLDTNGNGKLDQWTEPDQPVDPKLDARIAGGFYAVMPNPADGSVWGSVAFRYPGAIVRFDPRTQLTEMYSVPLPGYGVRGADIDRSGVVWVSLGSGHLGEFDRRKCKAPLNGAKATGAHCPEGWRFHRLPGPSFAGDNDLSVESSYYTWVDQHNTLGLGANTPIATGNLFDGVHALVDRKFVTLRIPYPLGFYTKGFEGRVDDAKAGWKGRGLWVPSGDRTPWHKEGGKGTKPLVVHIQMRSNPLEK</sequence>
<dbReference type="Proteomes" id="UP000445000">
    <property type="component" value="Unassembled WGS sequence"/>
</dbReference>
<evidence type="ECO:0008006" key="4">
    <source>
        <dbReference type="Google" id="ProtNLM"/>
    </source>
</evidence>
<dbReference type="Gene3D" id="2.130.10.10">
    <property type="entry name" value="YVTN repeat-like/Quinoprotein amine dehydrogenase"/>
    <property type="match status" value="1"/>
</dbReference>
<gene>
    <name evidence="2" type="ORF">GCM10011487_56500</name>
</gene>
<proteinExistence type="predicted"/>
<dbReference type="RefSeq" id="WP_161815245.1">
    <property type="nucleotide sequence ID" value="NZ_BLJN01000006.1"/>
</dbReference>
<organism evidence="2 3">
    <name type="scientific">Steroidobacter agaridevorans</name>
    <dbReference type="NCBI Taxonomy" id="2695856"/>
    <lineage>
        <taxon>Bacteria</taxon>
        <taxon>Pseudomonadati</taxon>
        <taxon>Pseudomonadota</taxon>
        <taxon>Gammaproteobacteria</taxon>
        <taxon>Steroidobacterales</taxon>
        <taxon>Steroidobacteraceae</taxon>
        <taxon>Steroidobacter</taxon>
    </lineage>
</organism>
<dbReference type="AlphaFoldDB" id="A0A829YK82"/>
<reference evidence="3" key="1">
    <citation type="submission" date="2020-01" db="EMBL/GenBank/DDBJ databases">
        <title>'Steroidobacter agaridevorans' sp. nov., agar-degrading bacteria isolated from rhizosphere soils.</title>
        <authorList>
            <person name="Ikenaga M."/>
            <person name="Kataoka M."/>
            <person name="Murouchi A."/>
            <person name="Katsuragi S."/>
            <person name="Sakai M."/>
        </authorList>
    </citation>
    <scope>NUCLEOTIDE SEQUENCE [LARGE SCALE GENOMIC DNA]</scope>
    <source>
        <strain evidence="3">YU21-B</strain>
    </source>
</reference>
<accession>A0A829YK82</accession>
<dbReference type="InterPro" id="IPR015943">
    <property type="entry name" value="WD40/YVTN_repeat-like_dom_sf"/>
</dbReference>
<feature type="region of interest" description="Disordered" evidence="1">
    <location>
        <begin position="1"/>
        <end position="24"/>
    </location>
</feature>
<dbReference type="SUPFAM" id="SSF63829">
    <property type="entry name" value="Calcium-dependent phosphotriesterase"/>
    <property type="match status" value="1"/>
</dbReference>
<name>A0A829YK82_9GAMM</name>
<evidence type="ECO:0000313" key="2">
    <source>
        <dbReference type="EMBL" id="GFE83650.1"/>
    </source>
</evidence>